<organism evidence="2 3">
    <name type="scientific">Pseudomonas capsici</name>
    <dbReference type="NCBI Taxonomy" id="2810614"/>
    <lineage>
        <taxon>Bacteria</taxon>
        <taxon>Pseudomonadati</taxon>
        <taxon>Pseudomonadota</taxon>
        <taxon>Gammaproteobacteria</taxon>
        <taxon>Pseudomonadales</taxon>
        <taxon>Pseudomonadaceae</taxon>
        <taxon>Pseudomonas</taxon>
    </lineage>
</organism>
<dbReference type="InterPro" id="IPR050708">
    <property type="entry name" value="T6SS_VgrG/RHS"/>
</dbReference>
<dbReference type="RefSeq" id="WP_263942982.1">
    <property type="nucleotide sequence ID" value="NZ_JAOXMH010000003.1"/>
</dbReference>
<protein>
    <submittedName>
        <fullName evidence="2">RHS repeat protein</fullName>
    </submittedName>
</protein>
<dbReference type="Proteomes" id="UP001207294">
    <property type="component" value="Unassembled WGS sequence"/>
</dbReference>
<accession>A0ABT3BTE1</accession>
<dbReference type="InterPro" id="IPR022385">
    <property type="entry name" value="Rhs_assc_core"/>
</dbReference>
<proteinExistence type="predicted"/>
<dbReference type="NCBIfam" id="TIGR03696">
    <property type="entry name" value="Rhs_assc_core"/>
    <property type="match status" value="1"/>
</dbReference>
<dbReference type="InterPro" id="IPR024079">
    <property type="entry name" value="MetalloPept_cat_dom_sf"/>
</dbReference>
<dbReference type="EMBL" id="JAOXML010000003">
    <property type="protein sequence ID" value="MCV4376112.1"/>
    <property type="molecule type" value="Genomic_DNA"/>
</dbReference>
<sequence length="914" mass="102754">MNMTLHAHTPTLAVKEPRGLLVRSIAFCRREQDQPADERVNRQTHDAAGRLISQQDSRLAQSNLLTTYNLSGQPLLTDSVDAGWRLGLLGEAEQIVAEWDGRGSQRQIEYDVLLRPLSITEQGLITERFSYGGPDKFEHNQCNQLIRHDDTAGTLYWSDYGVPGSALNEVRRFLQTVEPPDWPLPEAERDALLEAIPLETRWAFNAVGDLLLHNDAMGHTQHFSQTVAGQLKTVDLTLAGAVQSQTLISDIDYNAFDQVEQETAGNGIVSRSLYDPQDGRLMERSAEPLQRLIYSYDPVGNILQIEDRAQPVRFFANQQVEPISHYYYDSLYQLIEATGREVNTGTSHGPALPGLQPLPPDPNQVSNYTQTYDYDSAGNLLQMRHVGAQAFTRTMRVAPDSNRSLPEGEVDTDFNEAFDANGNLLQLIRGQTLEWDVRNQLQQITTVTRATEASDHERYVYDARGQRCRKINSTQTASRTLLNEVRYLPGLEIRTSADGEVLHVITCDKVRVLHWQAGKPDGIANDQIRYSLNDHLGSSTLELDRQGGLISQESYYPFGGTAWWAARSALEAKYKTIRYSGKERDASGLYYYGFRYYAPWLQRWINPDPAGTVNGLNIFCFVGNNPILNSDPDGRVYRGRGDEHEQSVWLSRHIILHRGLGEFPPEQREKLKSALVETHVIFQDALYMIKAHPEESSEIMQQFFGQSYMDVKNTVIESWEQTFMLAAEYRGELGEDKILGVKMAPDSTSRAYIRKNDPEGRIILGTRHIDSPDLATLIGHELTHLGKVSGSPIRGAESKDYYYLNSTDTLLIGLSKTKQRRITAGAISGGNLSVLNVEGKTAFIEKIQSLHPFPEMVTELGSAVEAFKQFPQIRSHIAAGNADTLIHSAHQLHKLFKKTILPALRTQQARQAYT</sequence>
<evidence type="ECO:0000313" key="2">
    <source>
        <dbReference type="EMBL" id="MCV4376112.1"/>
    </source>
</evidence>
<dbReference type="PANTHER" id="PTHR32305:SF15">
    <property type="entry name" value="PROTEIN RHSA-RELATED"/>
    <property type="match status" value="1"/>
</dbReference>
<dbReference type="PANTHER" id="PTHR32305">
    <property type="match status" value="1"/>
</dbReference>
<dbReference type="Gene3D" id="2.180.10.10">
    <property type="entry name" value="RHS repeat-associated core"/>
    <property type="match status" value="1"/>
</dbReference>
<dbReference type="Gene3D" id="3.40.390.10">
    <property type="entry name" value="Collagenase (Catalytic Domain)"/>
    <property type="match status" value="1"/>
</dbReference>
<reference evidence="2 3" key="1">
    <citation type="submission" date="2022-10" db="EMBL/GenBank/DDBJ databases">
        <title>Characterization of Pseudomonas capsici strains from pepper and tomato in Georgia.</title>
        <authorList>
            <person name="Zhao M."/>
            <person name="Dutta B."/>
        </authorList>
    </citation>
    <scope>NUCLEOTIDE SEQUENCE [LARGE SCALE GENOMIC DNA]</scope>
    <source>
        <strain evidence="2 3">Pc20-5</strain>
    </source>
</reference>
<feature type="region of interest" description="Disordered" evidence="1">
    <location>
        <begin position="342"/>
        <end position="370"/>
    </location>
</feature>
<gene>
    <name evidence="2" type="ORF">OH718_05830</name>
</gene>
<evidence type="ECO:0000256" key="1">
    <source>
        <dbReference type="SAM" id="MobiDB-lite"/>
    </source>
</evidence>
<name>A0ABT3BTE1_9PSED</name>
<keyword evidence="3" id="KW-1185">Reference proteome</keyword>
<comment type="caution">
    <text evidence="2">The sequence shown here is derived from an EMBL/GenBank/DDBJ whole genome shotgun (WGS) entry which is preliminary data.</text>
</comment>
<evidence type="ECO:0000313" key="3">
    <source>
        <dbReference type="Proteomes" id="UP001207294"/>
    </source>
</evidence>